<keyword evidence="4 7" id="KW-0547">Nucleotide-binding</keyword>
<dbReference type="HAMAP" id="MF_02090">
    <property type="entry name" value="NadE_glutamine_dep"/>
    <property type="match status" value="1"/>
</dbReference>
<name>A0A5J6HH88_STRAD</name>
<dbReference type="InterPro" id="IPR036526">
    <property type="entry name" value="C-N_Hydrolase_sf"/>
</dbReference>
<feature type="active site" description="Proton acceptor" evidence="9">
    <location>
        <position position="44"/>
    </location>
</feature>
<comment type="pathway">
    <text evidence="1 7 8">Cofactor biosynthesis; NAD(+) biosynthesis; NAD(+) from deamido-NAD(+) (L-Gln route): step 1/1.</text>
</comment>
<evidence type="ECO:0000256" key="2">
    <source>
        <dbReference type="ARBA" id="ARBA00007145"/>
    </source>
</evidence>
<dbReference type="AlphaFoldDB" id="A0A5J6HH88"/>
<evidence type="ECO:0000256" key="9">
    <source>
        <dbReference type="PROSITE-ProRule" id="PRU10139"/>
    </source>
</evidence>
<evidence type="ECO:0000256" key="5">
    <source>
        <dbReference type="ARBA" id="ARBA00022840"/>
    </source>
</evidence>
<feature type="binding site" evidence="7">
    <location>
        <position position="408"/>
    </location>
    <ligand>
        <name>deamido-NAD(+)</name>
        <dbReference type="ChEBI" id="CHEBI:58437"/>
        <note>ligand shared between two neighboring subunits</note>
    </ligand>
</feature>
<sequence length="586" mass="63172">MPQLRLALNQIDSTVGDLAGNAEAIVHWTRHSAEQGAHLVAFPEMALTGYPVEDLALRSSFVHASRDALHALAARLKDEGFGELPVVVGYLDRTEEAKPRFGQPAGAPRNAAAVLHGGEVALTFSKHHLPNYGVFDEFRYFVPGETLPIVRVHGVDVALAICEDLWQDGGRVPATRSAGAGMLLSINASPYEQNKDDQRLELVRKRAQEAGCTTAYLAMIGGQDELVFDGDSIVVDKDGEVIARAPQFAEGCVVLDLELPAAAPVPPSGVVDDGLRIEHITVSEEPLPAYEAELSGGYAERLDDDEEVYSALVVGLRAYAAKNGFSSVLIGLSGGIDSALTAAIACDALGARNVYGVAMPSRYSSEHSISDAEELARRTGLNFRTVSIAPMFDAYMGSLGLTGLAEENLQSRLRGTMLMAISNQEGHIVLAPGNKSELAVGYSTLYGDSVGAYGPIKDVYKTAIFRLARWRNRAAQERGQTPPIPENSISKPPSAELRPDQVDTDSLPDYPVLDGILELYVDRDQGADAIVAAGFDRELVTKTLRMVDTAEYKRRQYPPGTKISAKGFGKDRRLPITNRWRETASG</sequence>
<dbReference type="Gene3D" id="3.60.110.10">
    <property type="entry name" value="Carbon-nitrogen hydrolase"/>
    <property type="match status" value="1"/>
</dbReference>
<keyword evidence="3 7" id="KW-0436">Ligase</keyword>
<dbReference type="FunFam" id="3.40.50.620:FF:000106">
    <property type="entry name" value="Glutamine-dependent NAD(+) synthetase"/>
    <property type="match status" value="1"/>
</dbReference>
<comment type="similarity">
    <text evidence="10">Belongs to the NAD synthetase family.</text>
</comment>
<dbReference type="UniPathway" id="UPA00253">
    <property type="reaction ID" value="UER00334"/>
</dbReference>
<accession>A0A5J6HH88</accession>
<dbReference type="InterPro" id="IPR003010">
    <property type="entry name" value="C-N_Hydrolase"/>
</dbReference>
<dbReference type="PROSITE" id="PS00920">
    <property type="entry name" value="NITRIL_CHT_1"/>
    <property type="match status" value="1"/>
</dbReference>
<gene>
    <name evidence="7" type="primary">nadE</name>
    <name evidence="13" type="ORF">CP975_09935</name>
</gene>
<evidence type="ECO:0000256" key="7">
    <source>
        <dbReference type="HAMAP-Rule" id="MF_02090"/>
    </source>
</evidence>
<dbReference type="Gene3D" id="3.40.50.620">
    <property type="entry name" value="HUPs"/>
    <property type="match status" value="1"/>
</dbReference>
<feature type="binding site" evidence="7">
    <location>
        <position position="195"/>
    </location>
    <ligand>
        <name>L-glutamine</name>
        <dbReference type="ChEBI" id="CHEBI:58359"/>
    </ligand>
</feature>
<keyword evidence="14" id="KW-1185">Reference proteome</keyword>
<dbReference type="CDD" id="cd07570">
    <property type="entry name" value="GAT_Gln-NAD-synth"/>
    <property type="match status" value="1"/>
</dbReference>
<dbReference type="GO" id="GO:0004359">
    <property type="term" value="F:glutaminase activity"/>
    <property type="evidence" value="ECO:0007669"/>
    <property type="project" value="InterPro"/>
</dbReference>
<dbReference type="RefSeq" id="WP_055532719.1">
    <property type="nucleotide sequence ID" value="NZ_CP023695.1"/>
</dbReference>
<dbReference type="NCBIfam" id="TIGR00552">
    <property type="entry name" value="nadE"/>
    <property type="match status" value="1"/>
</dbReference>
<comment type="caution">
    <text evidence="7">Lacks conserved residue(s) required for the propagation of feature annotation.</text>
</comment>
<dbReference type="PANTHER" id="PTHR23090:SF9">
    <property type="entry name" value="GLUTAMINE-DEPENDENT NAD(+) SYNTHETASE"/>
    <property type="match status" value="1"/>
</dbReference>
<organism evidence="13 14">
    <name type="scientific">Streptomyces alboniger</name>
    <dbReference type="NCBI Taxonomy" id="132473"/>
    <lineage>
        <taxon>Bacteria</taxon>
        <taxon>Bacillati</taxon>
        <taxon>Actinomycetota</taxon>
        <taxon>Actinomycetes</taxon>
        <taxon>Kitasatosporales</taxon>
        <taxon>Streptomycetaceae</taxon>
        <taxon>Streptomyces</taxon>
        <taxon>Streptomyces aurantiacus group</taxon>
    </lineage>
</organism>
<evidence type="ECO:0000256" key="4">
    <source>
        <dbReference type="ARBA" id="ARBA00022741"/>
    </source>
</evidence>
<feature type="active site" description="Proton acceptor; for glutaminase activity" evidence="7">
    <location>
        <position position="44"/>
    </location>
</feature>
<evidence type="ECO:0000256" key="6">
    <source>
        <dbReference type="ARBA" id="ARBA00023027"/>
    </source>
</evidence>
<evidence type="ECO:0000256" key="8">
    <source>
        <dbReference type="PIRNR" id="PIRNR006630"/>
    </source>
</evidence>
<evidence type="ECO:0000313" key="14">
    <source>
        <dbReference type="Proteomes" id="UP000326553"/>
    </source>
</evidence>
<dbReference type="InterPro" id="IPR003694">
    <property type="entry name" value="NAD_synthase"/>
</dbReference>
<feature type="binding site" evidence="7">
    <location>
        <begin position="331"/>
        <end position="338"/>
    </location>
    <ligand>
        <name>ATP</name>
        <dbReference type="ChEBI" id="CHEBI:30616"/>
    </ligand>
</feature>
<comment type="catalytic activity">
    <reaction evidence="7 8">
        <text>deamido-NAD(+) + L-glutamine + ATP + H2O = L-glutamate + AMP + diphosphate + NAD(+) + H(+)</text>
        <dbReference type="Rhea" id="RHEA:24384"/>
        <dbReference type="ChEBI" id="CHEBI:15377"/>
        <dbReference type="ChEBI" id="CHEBI:15378"/>
        <dbReference type="ChEBI" id="CHEBI:29985"/>
        <dbReference type="ChEBI" id="CHEBI:30616"/>
        <dbReference type="ChEBI" id="CHEBI:33019"/>
        <dbReference type="ChEBI" id="CHEBI:57540"/>
        <dbReference type="ChEBI" id="CHEBI:58359"/>
        <dbReference type="ChEBI" id="CHEBI:58437"/>
        <dbReference type="ChEBI" id="CHEBI:456215"/>
        <dbReference type="EC" id="6.3.5.1"/>
    </reaction>
</comment>
<evidence type="ECO:0000256" key="3">
    <source>
        <dbReference type="ARBA" id="ARBA00022598"/>
    </source>
</evidence>
<feature type="binding site" evidence="7">
    <location>
        <position position="437"/>
    </location>
    <ligand>
        <name>deamido-NAD(+)</name>
        <dbReference type="ChEBI" id="CHEBI:58437"/>
        <note>ligand shared between two neighboring subunits</note>
    </ligand>
</feature>
<dbReference type="PIRSF" id="PIRSF006630">
    <property type="entry name" value="NADS_GAT"/>
    <property type="match status" value="1"/>
</dbReference>
<dbReference type="GO" id="GO:0005737">
    <property type="term" value="C:cytoplasm"/>
    <property type="evidence" value="ECO:0007669"/>
    <property type="project" value="InterPro"/>
</dbReference>
<feature type="binding site" evidence="7">
    <location>
        <position position="553"/>
    </location>
    <ligand>
        <name>deamido-NAD(+)</name>
        <dbReference type="ChEBI" id="CHEBI:58437"/>
        <note>ligand shared between two neighboring subunits</note>
    </ligand>
</feature>
<evidence type="ECO:0000256" key="10">
    <source>
        <dbReference type="RuleBase" id="RU003811"/>
    </source>
</evidence>
<dbReference type="Pfam" id="PF00795">
    <property type="entry name" value="CN_hydrolase"/>
    <property type="match status" value="1"/>
</dbReference>
<dbReference type="Proteomes" id="UP000326553">
    <property type="component" value="Chromosome"/>
</dbReference>
<feature type="domain" description="CN hydrolase" evidence="12">
    <location>
        <begin position="4"/>
        <end position="259"/>
    </location>
</feature>
<comment type="function">
    <text evidence="7">Catalyzes the ATP-dependent amidation of deamido-NAD to form NAD. Uses L-glutamine as a nitrogen source.</text>
</comment>
<feature type="region of interest" description="Disordered" evidence="11">
    <location>
        <begin position="475"/>
        <end position="504"/>
    </location>
</feature>
<dbReference type="NCBIfam" id="NF010588">
    <property type="entry name" value="PRK13981.1"/>
    <property type="match status" value="1"/>
</dbReference>
<dbReference type="EC" id="6.3.5.1" evidence="7 8"/>
<evidence type="ECO:0000256" key="11">
    <source>
        <dbReference type="SAM" id="MobiDB-lite"/>
    </source>
</evidence>
<dbReference type="GO" id="GO:0009435">
    <property type="term" value="P:NAD+ biosynthetic process"/>
    <property type="evidence" value="ECO:0007669"/>
    <property type="project" value="UniProtKB-UniRule"/>
</dbReference>
<keyword evidence="5 7" id="KW-0067">ATP-binding</keyword>
<dbReference type="PROSITE" id="PS50263">
    <property type="entry name" value="CN_HYDROLASE"/>
    <property type="match status" value="1"/>
</dbReference>
<reference evidence="13 14" key="1">
    <citation type="submission" date="2017-09" db="EMBL/GenBank/DDBJ databases">
        <authorList>
            <person name="Lee N."/>
            <person name="Cho B.-K."/>
        </authorList>
    </citation>
    <scope>NUCLEOTIDE SEQUENCE [LARGE SCALE GENOMIC DNA]</scope>
    <source>
        <strain evidence="13 14">ATCC 12461</strain>
    </source>
</reference>
<dbReference type="OrthoDB" id="9760188at2"/>
<protein>
    <recommendedName>
        <fullName evidence="7 8">Glutamine-dependent NAD(+) synthetase</fullName>
        <ecNumber evidence="7 8">6.3.5.1</ecNumber>
    </recommendedName>
    <alternativeName>
        <fullName evidence="7 8">NAD(+) synthase [glutamine-hydrolyzing]</fullName>
    </alternativeName>
</protein>
<dbReference type="SUPFAM" id="SSF52402">
    <property type="entry name" value="Adenine nucleotide alpha hydrolases-like"/>
    <property type="match status" value="1"/>
</dbReference>
<dbReference type="CDD" id="cd00553">
    <property type="entry name" value="NAD_synthase"/>
    <property type="match status" value="1"/>
</dbReference>
<dbReference type="SUPFAM" id="SSF56317">
    <property type="entry name" value="Carbon-nitrogen hydrolase"/>
    <property type="match status" value="1"/>
</dbReference>
<dbReference type="Pfam" id="PF02540">
    <property type="entry name" value="NAD_synthase"/>
    <property type="match status" value="1"/>
</dbReference>
<comment type="similarity">
    <text evidence="2 7 8">In the C-terminal section; belongs to the NAD synthetase family.</text>
</comment>
<evidence type="ECO:0000259" key="12">
    <source>
        <dbReference type="PROSITE" id="PS50263"/>
    </source>
</evidence>
<dbReference type="InterPro" id="IPR014729">
    <property type="entry name" value="Rossmann-like_a/b/a_fold"/>
</dbReference>
<dbReference type="InterPro" id="IPR014445">
    <property type="entry name" value="Gln-dep_NAD_synthase"/>
</dbReference>
<dbReference type="GO" id="GO:0008795">
    <property type="term" value="F:NAD+ synthase activity"/>
    <property type="evidence" value="ECO:0007669"/>
    <property type="project" value="UniProtKB-UniRule"/>
</dbReference>
<dbReference type="GO" id="GO:0003952">
    <property type="term" value="F:NAD+ synthase (glutamine-hydrolyzing) activity"/>
    <property type="evidence" value="ECO:0007669"/>
    <property type="project" value="UniProtKB-UniRule"/>
</dbReference>
<dbReference type="InterPro" id="IPR000132">
    <property type="entry name" value="Nitrilase/CN_hydratase_CS"/>
</dbReference>
<feature type="binding site" evidence="7">
    <location>
        <position position="132"/>
    </location>
    <ligand>
        <name>L-glutamine</name>
        <dbReference type="ChEBI" id="CHEBI:58359"/>
    </ligand>
</feature>
<proteinExistence type="inferred from homology"/>
<dbReference type="EMBL" id="CP023695">
    <property type="protein sequence ID" value="QEV17783.1"/>
    <property type="molecule type" value="Genomic_DNA"/>
</dbReference>
<dbReference type="InterPro" id="IPR022310">
    <property type="entry name" value="NAD/GMP_synthase"/>
</dbReference>
<dbReference type="KEGG" id="salw:CP975_09935"/>
<dbReference type="GO" id="GO:0005524">
    <property type="term" value="F:ATP binding"/>
    <property type="evidence" value="ECO:0007669"/>
    <property type="project" value="UniProtKB-UniRule"/>
</dbReference>
<keyword evidence="6 7" id="KW-0520">NAD</keyword>
<evidence type="ECO:0000256" key="1">
    <source>
        <dbReference type="ARBA" id="ARBA00005188"/>
    </source>
</evidence>
<evidence type="ECO:0000313" key="13">
    <source>
        <dbReference type="EMBL" id="QEV17783.1"/>
    </source>
</evidence>
<dbReference type="GO" id="GO:0000257">
    <property type="term" value="F:nitrilase activity"/>
    <property type="evidence" value="ECO:0007669"/>
    <property type="project" value="UniProtKB-ARBA"/>
</dbReference>
<feature type="active site" description="For glutaminase activity" evidence="7">
    <location>
        <position position="126"/>
    </location>
</feature>
<dbReference type="PANTHER" id="PTHR23090">
    <property type="entry name" value="NH 3 /GLUTAMINE-DEPENDENT NAD + SYNTHETASE"/>
    <property type="match status" value="1"/>
</dbReference>
<feature type="active site" description="Nucleophile; for glutaminase activity" evidence="7">
    <location>
        <position position="162"/>
    </location>
</feature>
<feature type="binding site" evidence="7">
    <location>
        <position position="189"/>
    </location>
    <ligand>
        <name>L-glutamine</name>
        <dbReference type="ChEBI" id="CHEBI:58359"/>
    </ligand>
</feature>